<dbReference type="GO" id="GO:0005886">
    <property type="term" value="C:plasma membrane"/>
    <property type="evidence" value="ECO:0007669"/>
    <property type="project" value="UniProtKB-SubCell"/>
</dbReference>
<evidence type="ECO:0000313" key="8">
    <source>
        <dbReference type="Proteomes" id="UP000313231"/>
    </source>
</evidence>
<dbReference type="Proteomes" id="UP000313231">
    <property type="component" value="Unassembled WGS sequence"/>
</dbReference>
<evidence type="ECO:0000256" key="1">
    <source>
        <dbReference type="ARBA" id="ARBA00004651"/>
    </source>
</evidence>
<keyword evidence="2" id="KW-1003">Cell membrane</keyword>
<keyword evidence="4 6" id="KW-1133">Transmembrane helix</keyword>
<keyword evidence="5 6" id="KW-0472">Membrane</keyword>
<evidence type="ECO:0000256" key="4">
    <source>
        <dbReference type="ARBA" id="ARBA00022989"/>
    </source>
</evidence>
<feature type="transmembrane region" description="Helical" evidence="6">
    <location>
        <begin position="202"/>
        <end position="222"/>
    </location>
</feature>
<dbReference type="InterPro" id="IPR022791">
    <property type="entry name" value="L-PG_synthase/AglD"/>
</dbReference>
<dbReference type="AlphaFoldDB" id="A0A5C4WDF3"/>
<sequence length="279" mass="27959">MLAAAAILGILAARLGAGPFLAGLRHTEPGALLLALVVTAGTTACCALRWSLIADGLGVAVPFRAAYRTCYRAQLLNATLPGGVVGDLHRGYEHGRSSGALGRGLRSVAWDRGSGQVVQVAMALAAVPLLPVALRGRTLGVLGVVTVVSAVVLVLVRREAGAALGRAWPQVLVLSALAASGHVVVFLVAARTAGVTASTPHLLALALVVLLASAVPVSIAGWGPREGAAAWVFAAAGLGAGTGLEVAVLYGVMSLVATLPGMLVLRTGGVAWVSVRTSS</sequence>
<feature type="transmembrane region" description="Helical" evidence="6">
    <location>
        <begin position="32"/>
        <end position="52"/>
    </location>
</feature>
<reference evidence="7 8" key="1">
    <citation type="journal article" date="2016" name="Int. J. Syst. Evol. Microbiol.">
        <title>Nocardioides albidus sp. nov., an actinobacterium isolated from garden soil.</title>
        <authorList>
            <person name="Singh H."/>
            <person name="Du J."/>
            <person name="Trinh H."/>
            <person name="Won K."/>
            <person name="Yang J.E."/>
            <person name="Yin C."/>
            <person name="Kook M."/>
            <person name="Yi T.H."/>
        </authorList>
    </citation>
    <scope>NUCLEOTIDE SEQUENCE [LARGE SCALE GENOMIC DNA]</scope>
    <source>
        <strain evidence="7 8">CCTCC AB 2015297</strain>
    </source>
</reference>
<evidence type="ECO:0000256" key="5">
    <source>
        <dbReference type="ARBA" id="ARBA00023136"/>
    </source>
</evidence>
<dbReference type="EMBL" id="VDMP01000016">
    <property type="protein sequence ID" value="TNM46151.1"/>
    <property type="molecule type" value="Genomic_DNA"/>
</dbReference>
<evidence type="ECO:0000313" key="7">
    <source>
        <dbReference type="EMBL" id="TNM46151.1"/>
    </source>
</evidence>
<comment type="subcellular location">
    <subcellularLocation>
        <location evidence="1">Cell membrane</location>
        <topology evidence="1">Multi-pass membrane protein</topology>
    </subcellularLocation>
</comment>
<evidence type="ECO:0000256" key="6">
    <source>
        <dbReference type="SAM" id="Phobius"/>
    </source>
</evidence>
<dbReference type="Pfam" id="PF03706">
    <property type="entry name" value="LPG_synthase_TM"/>
    <property type="match status" value="1"/>
</dbReference>
<gene>
    <name evidence="7" type="ORF">FHP29_03505</name>
</gene>
<dbReference type="PANTHER" id="PTHR40277">
    <property type="entry name" value="BLL5419 PROTEIN"/>
    <property type="match status" value="1"/>
</dbReference>
<keyword evidence="8" id="KW-1185">Reference proteome</keyword>
<feature type="transmembrane region" description="Helical" evidence="6">
    <location>
        <begin position="139"/>
        <end position="156"/>
    </location>
</feature>
<name>A0A5C4WDF3_9ACTN</name>
<comment type="caution">
    <text evidence="7">The sequence shown here is derived from an EMBL/GenBank/DDBJ whole genome shotgun (WGS) entry which is preliminary data.</text>
</comment>
<feature type="transmembrane region" description="Helical" evidence="6">
    <location>
        <begin position="168"/>
        <end position="190"/>
    </location>
</feature>
<dbReference type="PANTHER" id="PTHR40277:SF1">
    <property type="entry name" value="BLL5419 PROTEIN"/>
    <property type="match status" value="1"/>
</dbReference>
<organism evidence="7 8">
    <name type="scientific">Nocardioides albidus</name>
    <dbReference type="NCBI Taxonomy" id="1517589"/>
    <lineage>
        <taxon>Bacteria</taxon>
        <taxon>Bacillati</taxon>
        <taxon>Actinomycetota</taxon>
        <taxon>Actinomycetes</taxon>
        <taxon>Propionibacteriales</taxon>
        <taxon>Nocardioidaceae</taxon>
        <taxon>Nocardioides</taxon>
    </lineage>
</organism>
<evidence type="ECO:0000256" key="3">
    <source>
        <dbReference type="ARBA" id="ARBA00022692"/>
    </source>
</evidence>
<evidence type="ECO:0000256" key="2">
    <source>
        <dbReference type="ARBA" id="ARBA00022475"/>
    </source>
</evidence>
<accession>A0A5C4WDF3</accession>
<dbReference type="OrthoDB" id="4803763at2"/>
<keyword evidence="3 6" id="KW-0812">Transmembrane</keyword>
<protein>
    <submittedName>
        <fullName evidence="7">Flippase-like domain-containing protein</fullName>
    </submittedName>
</protein>
<proteinExistence type="predicted"/>